<accession>A0A915PBZ0</accession>
<evidence type="ECO:0000313" key="8">
    <source>
        <dbReference type="WBParaSite" id="sdigi.contig1.g2.t1"/>
    </source>
</evidence>
<dbReference type="Gene3D" id="1.20.1250.20">
    <property type="entry name" value="MFS general substrate transporter like domains"/>
    <property type="match status" value="1"/>
</dbReference>
<evidence type="ECO:0000256" key="1">
    <source>
        <dbReference type="ARBA" id="ARBA00004141"/>
    </source>
</evidence>
<dbReference type="CDD" id="cd17317">
    <property type="entry name" value="MFS_SLC22"/>
    <property type="match status" value="1"/>
</dbReference>
<evidence type="ECO:0000259" key="6">
    <source>
        <dbReference type="PROSITE" id="PS50850"/>
    </source>
</evidence>
<keyword evidence="2 5" id="KW-0812">Transmembrane</keyword>
<dbReference type="GO" id="GO:0016020">
    <property type="term" value="C:membrane"/>
    <property type="evidence" value="ECO:0007669"/>
    <property type="project" value="UniProtKB-SubCell"/>
</dbReference>
<keyword evidence="3 5" id="KW-1133">Transmembrane helix</keyword>
<feature type="transmembrane region" description="Helical" evidence="5">
    <location>
        <begin position="407"/>
        <end position="425"/>
    </location>
</feature>
<evidence type="ECO:0000313" key="7">
    <source>
        <dbReference type="Proteomes" id="UP000887581"/>
    </source>
</evidence>
<protein>
    <submittedName>
        <fullName evidence="8">Major facilitator superfamily (MFS) profile domain-containing protein</fullName>
    </submittedName>
</protein>
<feature type="transmembrane region" description="Helical" evidence="5">
    <location>
        <begin position="607"/>
        <end position="625"/>
    </location>
</feature>
<dbReference type="AlphaFoldDB" id="A0A915PBZ0"/>
<feature type="transmembrane region" description="Helical" evidence="5">
    <location>
        <begin position="216"/>
        <end position="235"/>
    </location>
</feature>
<evidence type="ECO:0000256" key="3">
    <source>
        <dbReference type="ARBA" id="ARBA00022989"/>
    </source>
</evidence>
<dbReference type="PANTHER" id="PTHR24064">
    <property type="entry name" value="SOLUTE CARRIER FAMILY 22 MEMBER"/>
    <property type="match status" value="1"/>
</dbReference>
<dbReference type="PROSITE" id="PS50850">
    <property type="entry name" value="MFS"/>
    <property type="match status" value="1"/>
</dbReference>
<feature type="transmembrane region" description="Helical" evidence="5">
    <location>
        <begin position="637"/>
        <end position="654"/>
    </location>
</feature>
<feature type="transmembrane region" description="Helical" evidence="5">
    <location>
        <begin position="349"/>
        <end position="367"/>
    </location>
</feature>
<evidence type="ECO:0000256" key="2">
    <source>
        <dbReference type="ARBA" id="ARBA00022692"/>
    </source>
</evidence>
<name>A0A915PBZ0_9BILA</name>
<proteinExistence type="predicted"/>
<evidence type="ECO:0000256" key="5">
    <source>
        <dbReference type="SAM" id="Phobius"/>
    </source>
</evidence>
<dbReference type="InterPro" id="IPR020846">
    <property type="entry name" value="MFS_dom"/>
</dbReference>
<feature type="transmembrane region" description="Helical" evidence="5">
    <location>
        <begin position="184"/>
        <end position="204"/>
    </location>
</feature>
<keyword evidence="4 5" id="KW-0472">Membrane</keyword>
<reference evidence="8" key="1">
    <citation type="submission" date="2022-11" db="UniProtKB">
        <authorList>
            <consortium name="WormBaseParasite"/>
        </authorList>
    </citation>
    <scope>IDENTIFICATION</scope>
</reference>
<feature type="transmembrane region" description="Helical" evidence="5">
    <location>
        <begin position="485"/>
        <end position="507"/>
    </location>
</feature>
<dbReference type="Pfam" id="PF00083">
    <property type="entry name" value="Sugar_tr"/>
    <property type="match status" value="1"/>
</dbReference>
<dbReference type="GO" id="GO:0022857">
    <property type="term" value="F:transmembrane transporter activity"/>
    <property type="evidence" value="ECO:0007669"/>
    <property type="project" value="InterPro"/>
</dbReference>
<dbReference type="WBParaSite" id="sdigi.contig1.g2.t1">
    <property type="protein sequence ID" value="sdigi.contig1.g2.t1"/>
    <property type="gene ID" value="sdigi.contig1.g2"/>
</dbReference>
<evidence type="ECO:0000256" key="4">
    <source>
        <dbReference type="ARBA" id="ARBA00023136"/>
    </source>
</evidence>
<feature type="transmembrane region" description="Helical" evidence="5">
    <location>
        <begin position="379"/>
        <end position="401"/>
    </location>
</feature>
<dbReference type="SUPFAM" id="SSF103473">
    <property type="entry name" value="MFS general substrate transporter"/>
    <property type="match status" value="1"/>
</dbReference>
<keyword evidence="7" id="KW-1185">Reference proteome</keyword>
<comment type="subcellular location">
    <subcellularLocation>
        <location evidence="1">Membrane</location>
        <topology evidence="1">Multi-pass membrane protein</topology>
    </subcellularLocation>
</comment>
<feature type="transmembrane region" description="Helical" evidence="5">
    <location>
        <begin position="519"/>
        <end position="541"/>
    </location>
</feature>
<organism evidence="7 8">
    <name type="scientific">Setaria digitata</name>
    <dbReference type="NCBI Taxonomy" id="48799"/>
    <lineage>
        <taxon>Eukaryota</taxon>
        <taxon>Metazoa</taxon>
        <taxon>Ecdysozoa</taxon>
        <taxon>Nematoda</taxon>
        <taxon>Chromadorea</taxon>
        <taxon>Rhabditida</taxon>
        <taxon>Spirurina</taxon>
        <taxon>Spiruromorpha</taxon>
        <taxon>Filarioidea</taxon>
        <taxon>Setariidae</taxon>
        <taxon>Setaria</taxon>
    </lineage>
</organism>
<dbReference type="InterPro" id="IPR005828">
    <property type="entry name" value="MFS_sugar_transport-like"/>
</dbReference>
<sequence>MNPLLWTVILTPKLQNHCSSQQYHYWFTSLVTLAVSSGTKSLNLIILAAYLRDIEILGACLLEKEFLEYRRGGNFKFKLEIVRISEEKDKQRERKEEFGCGKPEVHQPLEWKYCSSVYLLGKSMNDQLDTVRNETCDLVHGTKQESFITDQAAEVPILSVTNMLDPEKLLNAFGKYGKYQMRTYILLTIPALFYSSQVLIMGFITHPPPFQCIINYPNNSLSLAVIAIKMVIFIFQQQTYRVLDNCHVLELKTDKVMQCSAVPDAMYVYREEVAFSTINSEFDLVCEDEYWAEHGSSLFMLGGLFTPVITQLSDLFGRRKLFLMTSWSAGIAAVACSMTPTFLSFLVCRIILGVATTGVHAIIWIMCCESVAVEFRSLVPVAFTITWVFGIMLVGVLRIWILNWRRLYFIISIPSILSVFYYWFLPESPYWLISHGKQHAIEQYIKAACDYNKVQIDVSKCESDLKRPQDQCESRTIMDILRSRVALFHLIVQCYVMAAMNISYWGMALLSITLSEDNYTGYFLSGLIELPGGLIAVLLLLKFGRRSISMWSFFAQSLLQFMAVFFPSAGIMQMTLAVIAKFFNSFVWVAQPLMLAEMSPTTVRNTFYGTVQFFAEIGSIVAPYLPLLKNISPRAPQAVIAAFSVTAALLLLTAPETKDRSMPEDLDQFDPGCFLRLLGYRKERKRTIMLITEDVNEASTVISDTFTGTISEVT</sequence>
<feature type="domain" description="Major facilitator superfamily (MFS) profile" evidence="6">
    <location>
        <begin position="222"/>
        <end position="658"/>
    </location>
</feature>
<dbReference type="Proteomes" id="UP000887581">
    <property type="component" value="Unplaced"/>
</dbReference>
<dbReference type="InterPro" id="IPR036259">
    <property type="entry name" value="MFS_trans_sf"/>
</dbReference>